<sequence length="57" mass="6490">MRRELLAFLLTGVLLLSIIALIFIQLPFVTYLTFQVLILAGGIGYLLPNQKIWVDEK</sequence>
<feature type="transmembrane region" description="Helical" evidence="1">
    <location>
        <begin position="30"/>
        <end position="47"/>
    </location>
</feature>
<organism evidence="2 3">
    <name type="scientific">Jeotgalibacillus soli</name>
    <dbReference type="NCBI Taxonomy" id="889306"/>
    <lineage>
        <taxon>Bacteria</taxon>
        <taxon>Bacillati</taxon>
        <taxon>Bacillota</taxon>
        <taxon>Bacilli</taxon>
        <taxon>Bacillales</taxon>
        <taxon>Caryophanaceae</taxon>
        <taxon>Jeotgalibacillus</taxon>
    </lineage>
</organism>
<protein>
    <submittedName>
        <fullName evidence="2">Uncharacterized protein</fullName>
    </submittedName>
</protein>
<gene>
    <name evidence="2" type="ORF">KP78_19200</name>
</gene>
<proteinExistence type="predicted"/>
<accession>A0A0C2VCX1</accession>
<evidence type="ECO:0000313" key="2">
    <source>
        <dbReference type="EMBL" id="KIL46802.1"/>
    </source>
</evidence>
<keyword evidence="1" id="KW-1133">Transmembrane helix</keyword>
<keyword evidence="3" id="KW-1185">Reference proteome</keyword>
<dbReference type="PATRIC" id="fig|889306.3.peg.1936"/>
<keyword evidence="1" id="KW-0812">Transmembrane</keyword>
<comment type="caution">
    <text evidence="2">The sequence shown here is derived from an EMBL/GenBank/DDBJ whole genome shotgun (WGS) entry which is preliminary data.</text>
</comment>
<evidence type="ECO:0000313" key="3">
    <source>
        <dbReference type="Proteomes" id="UP000031938"/>
    </source>
</evidence>
<dbReference type="AlphaFoldDB" id="A0A0C2VCX1"/>
<name>A0A0C2VCX1_9BACL</name>
<keyword evidence="1" id="KW-0472">Membrane</keyword>
<evidence type="ECO:0000256" key="1">
    <source>
        <dbReference type="SAM" id="Phobius"/>
    </source>
</evidence>
<dbReference type="Proteomes" id="UP000031938">
    <property type="component" value="Unassembled WGS sequence"/>
</dbReference>
<dbReference type="EMBL" id="JXRP01000016">
    <property type="protein sequence ID" value="KIL46802.1"/>
    <property type="molecule type" value="Genomic_DNA"/>
</dbReference>
<reference evidence="2 3" key="1">
    <citation type="submission" date="2015-01" db="EMBL/GenBank/DDBJ databases">
        <title>Genome sequencing of Jeotgalibacillus soli.</title>
        <authorList>
            <person name="Goh K.M."/>
            <person name="Chan K.-G."/>
            <person name="Yaakop A.S."/>
            <person name="Ee R."/>
            <person name="Gan H.M."/>
            <person name="Chan C.S."/>
        </authorList>
    </citation>
    <scope>NUCLEOTIDE SEQUENCE [LARGE SCALE GENOMIC DNA]</scope>
    <source>
        <strain evidence="2 3">P9</strain>
    </source>
</reference>
<dbReference type="STRING" id="889306.KP78_19200"/>